<feature type="compositionally biased region" description="Polar residues" evidence="1">
    <location>
        <begin position="87"/>
        <end position="106"/>
    </location>
</feature>
<evidence type="ECO:0000313" key="3">
    <source>
        <dbReference type="Proteomes" id="UP000283210"/>
    </source>
</evidence>
<sequence length="120" mass="14031">MDVERLNGYKECQWRRREEQDEKNLRGFPVYLHHYKASCFLDIFTGSGKYFHLGQLESRTLWSGSMKLEPLGTERLQDSLEVTDEISSSRRSWNTLNDDSQRSSEAFNEDLAPTNGINEH</sequence>
<keyword evidence="3" id="KW-1185">Reference proteome</keyword>
<evidence type="ECO:0000256" key="1">
    <source>
        <dbReference type="SAM" id="MobiDB-lite"/>
    </source>
</evidence>
<reference evidence="2 3" key="2">
    <citation type="submission" date="2019-01" db="EMBL/GenBank/DDBJ databases">
        <title>A chromosome length genome reference of the Java medaka (oryzias javanicus).</title>
        <authorList>
            <person name="Herpin A."/>
            <person name="Takehana Y."/>
            <person name="Naruse K."/>
            <person name="Ansai S."/>
            <person name="Kawaguchi M."/>
        </authorList>
    </citation>
    <scope>NUCLEOTIDE SEQUENCE [LARGE SCALE GENOMIC DNA]</scope>
    <source>
        <strain evidence="2">RS831</strain>
        <tissue evidence="2">Whole body</tissue>
    </source>
</reference>
<dbReference type="AlphaFoldDB" id="A0A3S2PUD1"/>
<name>A0A3S2PUD1_ORYJA</name>
<reference evidence="2 3" key="1">
    <citation type="submission" date="2018-11" db="EMBL/GenBank/DDBJ databases">
        <authorList>
            <person name="Lopez-Roques C."/>
            <person name="Donnadieu C."/>
            <person name="Bouchez O."/>
            <person name="Klopp C."/>
            <person name="Cabau C."/>
            <person name="Zahm M."/>
        </authorList>
    </citation>
    <scope>NUCLEOTIDE SEQUENCE [LARGE SCALE GENOMIC DNA]</scope>
    <source>
        <strain evidence="2">RS831</strain>
        <tissue evidence="2">Whole body</tissue>
    </source>
</reference>
<protein>
    <submittedName>
        <fullName evidence="2">Uncharacterized protein</fullName>
    </submittedName>
</protein>
<organism evidence="2 3">
    <name type="scientific">Oryzias javanicus</name>
    <name type="common">Javanese ricefish</name>
    <name type="synonym">Aplocheilus javanicus</name>
    <dbReference type="NCBI Taxonomy" id="123683"/>
    <lineage>
        <taxon>Eukaryota</taxon>
        <taxon>Metazoa</taxon>
        <taxon>Chordata</taxon>
        <taxon>Craniata</taxon>
        <taxon>Vertebrata</taxon>
        <taxon>Euteleostomi</taxon>
        <taxon>Actinopterygii</taxon>
        <taxon>Neopterygii</taxon>
        <taxon>Teleostei</taxon>
        <taxon>Neoteleostei</taxon>
        <taxon>Acanthomorphata</taxon>
        <taxon>Ovalentaria</taxon>
        <taxon>Atherinomorphae</taxon>
        <taxon>Beloniformes</taxon>
        <taxon>Adrianichthyidae</taxon>
        <taxon>Oryziinae</taxon>
        <taxon>Oryzias</taxon>
    </lineage>
</organism>
<dbReference type="EMBL" id="CM012444">
    <property type="protein sequence ID" value="RVE69921.1"/>
    <property type="molecule type" value="Genomic_DNA"/>
</dbReference>
<proteinExistence type="predicted"/>
<evidence type="ECO:0000313" key="2">
    <source>
        <dbReference type="EMBL" id="RVE69921.1"/>
    </source>
</evidence>
<accession>A0A3S2PUD1</accession>
<dbReference type="Proteomes" id="UP000283210">
    <property type="component" value="Chromosome 8"/>
</dbReference>
<feature type="region of interest" description="Disordered" evidence="1">
    <location>
        <begin position="87"/>
        <end position="120"/>
    </location>
</feature>
<gene>
    <name evidence="2" type="ORF">OJAV_G00082750</name>
</gene>